<dbReference type="HOGENOM" id="CLU_374629_0_0_0"/>
<dbReference type="AlphaFoldDB" id="E1IDM0"/>
<proteinExistence type="predicted"/>
<name>E1IDM0_9CHLR</name>
<evidence type="ECO:0000313" key="2">
    <source>
        <dbReference type="Proteomes" id="UP000054010"/>
    </source>
</evidence>
<dbReference type="Proteomes" id="UP000054010">
    <property type="component" value="Unassembled WGS sequence"/>
</dbReference>
<evidence type="ECO:0000313" key="1">
    <source>
        <dbReference type="EMBL" id="EFO80728.1"/>
    </source>
</evidence>
<dbReference type="EMBL" id="ADVR01000042">
    <property type="protein sequence ID" value="EFO80728.1"/>
    <property type="molecule type" value="Genomic_DNA"/>
</dbReference>
<keyword evidence="2" id="KW-1185">Reference proteome</keyword>
<protein>
    <submittedName>
        <fullName evidence="1">Uncharacterized protein</fullName>
    </submittedName>
</protein>
<accession>E1IDM0</accession>
<gene>
    <name evidence="1" type="ORF">OSCT_1421</name>
</gene>
<organism evidence="1 2">
    <name type="scientific">Oscillochloris trichoides DG-6</name>
    <dbReference type="NCBI Taxonomy" id="765420"/>
    <lineage>
        <taxon>Bacteria</taxon>
        <taxon>Bacillati</taxon>
        <taxon>Chloroflexota</taxon>
        <taxon>Chloroflexia</taxon>
        <taxon>Chloroflexales</taxon>
        <taxon>Chloroflexineae</taxon>
        <taxon>Oscillochloridaceae</taxon>
        <taxon>Oscillochloris</taxon>
    </lineage>
</organism>
<reference evidence="1 2" key="1">
    <citation type="journal article" date="2011" name="J. Bacteriol.">
        <title>Draft genome sequence of the anoxygenic filamentous phototrophic bacterium Oscillochloris trichoides subsp. DG-6.</title>
        <authorList>
            <person name="Kuznetsov B.B."/>
            <person name="Ivanovsky R.N."/>
            <person name="Keppen O.I."/>
            <person name="Sukhacheva M.V."/>
            <person name="Bumazhkin B.K."/>
            <person name="Patutina E.O."/>
            <person name="Beletsky A.V."/>
            <person name="Mardanov A.V."/>
            <person name="Baslerov R.V."/>
            <person name="Panteleeva A.N."/>
            <person name="Kolganova T.V."/>
            <person name="Ravin N.V."/>
            <person name="Skryabin K.G."/>
        </authorList>
    </citation>
    <scope>NUCLEOTIDE SEQUENCE [LARGE SCALE GENOMIC DNA]</scope>
    <source>
        <strain evidence="1 2">DG-6</strain>
    </source>
</reference>
<comment type="caution">
    <text evidence="1">The sequence shown here is derived from an EMBL/GenBank/DDBJ whole genome shotgun (WGS) entry which is preliminary data.</text>
</comment>
<sequence>MKPIEFNFGPIARTSAGGNDDTINLASLPLHVLLNALTAATNAEEFIAWLWHDLYKPAFQWVKNKDNNFSWLHIPGVGAFQPAETIFAARTGVPKGLVSTHHPRVMDTHPELKSLPRFQILETDILSDQGDQVNLGSKVNYIQLSIAAEPALTTSLIRAVIADAFIEIVTRDVAISLQKKLQLKGTPIEQVRFEFKSISGLSSAVSFDDTEIWDKIGKFFDVRFDGTTFVMEHVTPLRHPTDAHLDAVFTADLTGNPLKPSEFINNTVSLSELLVLYQDSRTILIAVPQNKVYPIDQPKLDKIRRQTIVATRKRLDTFDVLTKVGDIDYLQVAFDAQVEIRSVPVIWDAIPNSKQKKRLLEKVILRPSELITIARNSTTGRICRITGTPFTSSLAPSSTNLSNLFSSSFVDTEFTGISGDISPLAYFYLLNSPNAGGAGIAGVSKRTSLRGSFMLLAPASHVALGEHKVQAIDQPLLDQGGRFVNTLSRVTITTQEFTLFQQMSRRIIADLWQSIAPSELLPLPYLGAVVLTHKQAQSIKLLLPKFKQLFVNVTLHAYPFKIMVRPAIEFVVEIALADQKHAGKHTLLKTTPRVVTIEPRSTVPLLIDDKVQINITARLFERTEMLYRLMQPLRRQKRQIKQSDLWLKLILDSNDPVTAVFESAQATLDSKKLPKSSSIEHEAFRDAEDFWLRHFDTGNPAQSWDAYEQQRDETSTTLEQFPAIMLLIRTLHDPDMKGLPS</sequence>